<comment type="similarity">
    <text evidence="2">Belongs to the major facilitator superfamily. Metabolite:H+ Symporter (MHS) family (TC 2.A.1.6) family.</text>
</comment>
<dbReference type="InterPro" id="IPR020846">
    <property type="entry name" value="MFS_dom"/>
</dbReference>
<dbReference type="EMBL" id="JAWLNX010000034">
    <property type="protein sequence ID" value="MEB3371878.1"/>
    <property type="molecule type" value="Genomic_DNA"/>
</dbReference>
<dbReference type="SUPFAM" id="SSF103473">
    <property type="entry name" value="MFS general substrate transporter"/>
    <property type="match status" value="1"/>
</dbReference>
<proteinExistence type="inferred from homology"/>
<evidence type="ECO:0000256" key="8">
    <source>
        <dbReference type="ARBA" id="ARBA00023136"/>
    </source>
</evidence>
<keyword evidence="3" id="KW-0813">Transport</keyword>
<dbReference type="InterPro" id="IPR005829">
    <property type="entry name" value="Sugar_transporter_CS"/>
</dbReference>
<reference evidence="12 13" key="1">
    <citation type="submission" date="2023-10" db="EMBL/GenBank/DDBJ databases">
        <title>Saccharopolyspora sp. nov., isolated from mangrove soil.</title>
        <authorList>
            <person name="Lu Y."/>
            <person name="Liu W."/>
        </authorList>
    </citation>
    <scope>NUCLEOTIDE SEQUENCE [LARGE SCALE GENOMIC DNA]</scope>
    <source>
        <strain evidence="12 13">S2-29</strain>
    </source>
</reference>
<feature type="transmembrane region" description="Helical" evidence="10">
    <location>
        <begin position="416"/>
        <end position="435"/>
    </location>
</feature>
<evidence type="ECO:0000256" key="2">
    <source>
        <dbReference type="ARBA" id="ARBA00008240"/>
    </source>
</evidence>
<name>A0ABU6AKB6_9PSEU</name>
<dbReference type="PANTHER" id="PTHR43528">
    <property type="entry name" value="ALPHA-KETOGLUTARATE PERMEASE"/>
    <property type="match status" value="1"/>
</dbReference>
<dbReference type="InterPro" id="IPR051084">
    <property type="entry name" value="H+-coupled_symporters"/>
</dbReference>
<feature type="transmembrane region" description="Helical" evidence="10">
    <location>
        <begin position="261"/>
        <end position="282"/>
    </location>
</feature>
<dbReference type="PROSITE" id="PS50850">
    <property type="entry name" value="MFS"/>
    <property type="match status" value="1"/>
</dbReference>
<dbReference type="Gene3D" id="1.20.1250.20">
    <property type="entry name" value="MFS general substrate transporter like domains"/>
    <property type="match status" value="2"/>
</dbReference>
<feature type="domain" description="Major facilitator superfamily (MFS) profile" evidence="11">
    <location>
        <begin position="29"/>
        <end position="440"/>
    </location>
</feature>
<comment type="caution">
    <text evidence="12">The sequence shown here is derived from an EMBL/GenBank/DDBJ whole genome shotgun (WGS) entry which is preliminary data.</text>
</comment>
<organism evidence="12 13">
    <name type="scientific">Saccharopolyspora mangrovi</name>
    <dbReference type="NCBI Taxonomy" id="3082379"/>
    <lineage>
        <taxon>Bacteria</taxon>
        <taxon>Bacillati</taxon>
        <taxon>Actinomycetota</taxon>
        <taxon>Actinomycetes</taxon>
        <taxon>Pseudonocardiales</taxon>
        <taxon>Pseudonocardiaceae</taxon>
        <taxon>Saccharopolyspora</taxon>
    </lineage>
</organism>
<dbReference type="PROSITE" id="PS00216">
    <property type="entry name" value="SUGAR_TRANSPORT_1"/>
    <property type="match status" value="1"/>
</dbReference>
<dbReference type="InterPro" id="IPR011701">
    <property type="entry name" value="MFS"/>
</dbReference>
<evidence type="ECO:0000256" key="3">
    <source>
        <dbReference type="ARBA" id="ARBA00022448"/>
    </source>
</evidence>
<comment type="subcellular location">
    <subcellularLocation>
        <location evidence="1">Cell membrane</location>
        <topology evidence="1">Multi-pass membrane protein</topology>
    </subcellularLocation>
</comment>
<evidence type="ECO:0000256" key="10">
    <source>
        <dbReference type="SAM" id="Phobius"/>
    </source>
</evidence>
<keyword evidence="13" id="KW-1185">Reference proteome</keyword>
<feature type="transmembrane region" description="Helical" evidence="10">
    <location>
        <begin position="288"/>
        <end position="311"/>
    </location>
</feature>
<dbReference type="Pfam" id="PF07690">
    <property type="entry name" value="MFS_1"/>
    <property type="match status" value="1"/>
</dbReference>
<feature type="transmembrane region" description="Helical" evidence="10">
    <location>
        <begin position="134"/>
        <end position="158"/>
    </location>
</feature>
<gene>
    <name evidence="12" type="ORF">R4I43_31215</name>
</gene>
<evidence type="ECO:0000256" key="5">
    <source>
        <dbReference type="ARBA" id="ARBA00022692"/>
    </source>
</evidence>
<feature type="transmembrane region" description="Helical" evidence="10">
    <location>
        <begin position="71"/>
        <end position="90"/>
    </location>
</feature>
<protein>
    <submittedName>
        <fullName evidence="12">MFS transporter</fullName>
    </submittedName>
</protein>
<evidence type="ECO:0000256" key="7">
    <source>
        <dbReference type="ARBA" id="ARBA00022989"/>
    </source>
</evidence>
<keyword evidence="5 10" id="KW-0812">Transmembrane</keyword>
<dbReference type="RefSeq" id="WP_324269305.1">
    <property type="nucleotide sequence ID" value="NZ_JAWLNX010000034.1"/>
</dbReference>
<evidence type="ECO:0000313" key="12">
    <source>
        <dbReference type="EMBL" id="MEB3371878.1"/>
    </source>
</evidence>
<evidence type="ECO:0000256" key="9">
    <source>
        <dbReference type="SAM" id="MobiDB-lite"/>
    </source>
</evidence>
<evidence type="ECO:0000256" key="6">
    <source>
        <dbReference type="ARBA" id="ARBA00022847"/>
    </source>
</evidence>
<accession>A0ABU6AKB6</accession>
<feature type="region of interest" description="Disordered" evidence="9">
    <location>
        <begin position="1"/>
        <end position="21"/>
    </location>
</feature>
<evidence type="ECO:0000259" key="11">
    <source>
        <dbReference type="PROSITE" id="PS50850"/>
    </source>
</evidence>
<feature type="transmembrane region" description="Helical" evidence="10">
    <location>
        <begin position="201"/>
        <end position="220"/>
    </location>
</feature>
<evidence type="ECO:0000313" key="13">
    <source>
        <dbReference type="Proteomes" id="UP001327093"/>
    </source>
</evidence>
<keyword evidence="8 10" id="KW-0472">Membrane</keyword>
<dbReference type="InterPro" id="IPR036259">
    <property type="entry name" value="MFS_trans_sf"/>
</dbReference>
<dbReference type="Proteomes" id="UP001327093">
    <property type="component" value="Unassembled WGS sequence"/>
</dbReference>
<keyword evidence="4" id="KW-1003">Cell membrane</keyword>
<feature type="transmembrane region" description="Helical" evidence="10">
    <location>
        <begin position="382"/>
        <end position="404"/>
    </location>
</feature>
<evidence type="ECO:0000256" key="1">
    <source>
        <dbReference type="ARBA" id="ARBA00004651"/>
    </source>
</evidence>
<feature type="transmembrane region" description="Helical" evidence="10">
    <location>
        <begin position="41"/>
        <end position="59"/>
    </location>
</feature>
<feature type="transmembrane region" description="Helical" evidence="10">
    <location>
        <begin position="323"/>
        <end position="343"/>
    </location>
</feature>
<sequence>MTTNEAGNEVASRPPGELQDLRGDSLRRTTLAASIGSGIEYFDLVVYGALATTISTVFFPNTDSTASMLNTFAVFAVAFVARPLGGLFWGPLGDRIGRKRTLSAVILVMATATAAIGLIPSYGSIGTTGPVLLVLLRFIQGISVGGEMPGAATMVAEFSPNNRRALQTSFLQWGVIIGQVGALLAVAALSAVLTPDQIVQWGWRIPFLIAFPVGLIGLYIRTRIGETPEFDEVARSGAKVEHPLRALLGSRAGWKGIGRTAMFNLPASVPAYLLLTFMPTFLKSEAGLSSGEALMCVTAAVLVAMLAQPVAGYLSDRFGRRPLLFALCVLELALAYPAFSLLLHDSVGLAVSGLVVIGFLHGVATGCQAAPNLESFPTRIRFTGFAVAFGLSTAILAGPTPYVATWLIDVTGNLMAPAWMIMACAVIPFVGAYFIRETANRPLAM</sequence>
<keyword evidence="7 10" id="KW-1133">Transmembrane helix</keyword>
<feature type="transmembrane region" description="Helical" evidence="10">
    <location>
        <begin position="102"/>
        <end position="122"/>
    </location>
</feature>
<feature type="transmembrane region" description="Helical" evidence="10">
    <location>
        <begin position="170"/>
        <end position="189"/>
    </location>
</feature>
<keyword evidence="6" id="KW-0769">Symport</keyword>
<evidence type="ECO:0000256" key="4">
    <source>
        <dbReference type="ARBA" id="ARBA00022475"/>
    </source>
</evidence>
<feature type="transmembrane region" description="Helical" evidence="10">
    <location>
        <begin position="349"/>
        <end position="370"/>
    </location>
</feature>
<dbReference type="PANTHER" id="PTHR43528:SF1">
    <property type="entry name" value="ALPHA-KETOGLUTARATE PERMEASE"/>
    <property type="match status" value="1"/>
</dbReference>